<dbReference type="EMBL" id="LT615267">
    <property type="protein sequence ID" value="SCO74404.1"/>
    <property type="molecule type" value="Genomic_DNA"/>
</dbReference>
<feature type="binding site" evidence="3">
    <location>
        <position position="85"/>
    </location>
    <ligand>
        <name>GTP</name>
        <dbReference type="ChEBI" id="CHEBI:37565"/>
    </ligand>
</feature>
<dbReference type="GO" id="GO:0005525">
    <property type="term" value="F:GTP binding"/>
    <property type="evidence" value="ECO:0007669"/>
    <property type="project" value="UniProtKB-KW"/>
</dbReference>
<feature type="compositionally biased region" description="Basic and acidic residues" evidence="5">
    <location>
        <begin position="153"/>
        <end position="164"/>
    </location>
</feature>
<evidence type="ECO:0000256" key="3">
    <source>
        <dbReference type="PIRSR" id="PIRSR606689-1"/>
    </source>
</evidence>
<dbReference type="VEuPathDB" id="PlasmoDB:PVW1_120070800"/>
<dbReference type="VEuPathDB" id="PlasmoDB:PVP01_1256000"/>
<feature type="compositionally biased region" description="Basic and acidic residues" evidence="5">
    <location>
        <begin position="250"/>
        <end position="269"/>
    </location>
</feature>
<feature type="binding site" evidence="4">
    <location>
        <position position="55"/>
    </location>
    <ligand>
        <name>Mg(2+)</name>
        <dbReference type="ChEBI" id="CHEBI:18420"/>
    </ligand>
</feature>
<evidence type="ECO:0000256" key="2">
    <source>
        <dbReference type="ARBA" id="ARBA00023134"/>
    </source>
</evidence>
<dbReference type="InterPro" id="IPR024156">
    <property type="entry name" value="Small_GTPase_ARF"/>
</dbReference>
<keyword evidence="4" id="KW-0460">Magnesium</keyword>
<dbReference type="GO" id="GO:0046872">
    <property type="term" value="F:metal ion binding"/>
    <property type="evidence" value="ECO:0007669"/>
    <property type="project" value="UniProtKB-KW"/>
</dbReference>
<dbReference type="GO" id="GO:0005794">
    <property type="term" value="C:Golgi apparatus"/>
    <property type="evidence" value="ECO:0007669"/>
    <property type="project" value="TreeGrafter"/>
</dbReference>
<dbReference type="VEuPathDB" id="PlasmoDB:PVPAM_120061200"/>
<name>A0A1G4HHK0_PLAVI</name>
<dbReference type="Proteomes" id="UP000305196">
    <property type="component" value="Chromosome 12"/>
</dbReference>
<feature type="compositionally biased region" description="Basic and acidic residues" evidence="5">
    <location>
        <begin position="592"/>
        <end position="605"/>
    </location>
</feature>
<dbReference type="Gene3D" id="3.40.50.300">
    <property type="entry name" value="P-loop containing nucleotide triphosphate hydrolases"/>
    <property type="match status" value="1"/>
</dbReference>
<feature type="region of interest" description="Disordered" evidence="5">
    <location>
        <begin position="662"/>
        <end position="696"/>
    </location>
</feature>
<keyword evidence="4" id="KW-0479">Metal-binding</keyword>
<feature type="binding site" evidence="3">
    <location>
        <begin position="24"/>
        <end position="31"/>
    </location>
    <ligand>
        <name>GTP</name>
        <dbReference type="ChEBI" id="CHEBI:37565"/>
    </ligand>
</feature>
<gene>
    <name evidence="6" type="ORF">PVC01_120059800</name>
</gene>
<evidence type="ECO:0000256" key="4">
    <source>
        <dbReference type="PIRSR" id="PIRSR606689-2"/>
    </source>
</evidence>
<reference evidence="6 7" key="1">
    <citation type="submission" date="2016-07" db="EMBL/GenBank/DDBJ databases">
        <authorList>
            <consortium name="Pathogen Informatics"/>
        </authorList>
    </citation>
    <scope>NUCLEOTIDE SEQUENCE [LARGE SCALE GENOMIC DNA]</scope>
</reference>
<evidence type="ECO:0000313" key="7">
    <source>
        <dbReference type="Proteomes" id="UP000305196"/>
    </source>
</evidence>
<feature type="region of interest" description="Disordered" evidence="5">
    <location>
        <begin position="136"/>
        <end position="166"/>
    </location>
</feature>
<dbReference type="GO" id="GO:0043001">
    <property type="term" value="P:Golgi to plasma membrane protein transport"/>
    <property type="evidence" value="ECO:0007669"/>
    <property type="project" value="TreeGrafter"/>
</dbReference>
<keyword evidence="1 3" id="KW-0547">Nucleotide-binding</keyword>
<dbReference type="GO" id="GO:0006886">
    <property type="term" value="P:intracellular protein transport"/>
    <property type="evidence" value="ECO:0007669"/>
    <property type="project" value="TreeGrafter"/>
</dbReference>
<feature type="region of interest" description="Disordered" evidence="5">
    <location>
        <begin position="515"/>
        <end position="559"/>
    </location>
</feature>
<evidence type="ECO:0000256" key="1">
    <source>
        <dbReference type="ARBA" id="ARBA00022741"/>
    </source>
</evidence>
<dbReference type="GO" id="GO:0003924">
    <property type="term" value="F:GTPase activity"/>
    <property type="evidence" value="ECO:0007669"/>
    <property type="project" value="InterPro"/>
</dbReference>
<feature type="binding site" evidence="4">
    <location>
        <position position="31"/>
    </location>
    <ligand>
        <name>Mg(2+)</name>
        <dbReference type="ChEBI" id="CHEBI:18420"/>
    </ligand>
</feature>
<feature type="region of interest" description="Disordered" evidence="5">
    <location>
        <begin position="249"/>
        <end position="269"/>
    </location>
</feature>
<dbReference type="PANTHER" id="PTHR45909:SF1">
    <property type="entry name" value="ADP-RIBOSYLATION FACTOR-RELATED PROTEIN 1"/>
    <property type="match status" value="1"/>
</dbReference>
<evidence type="ECO:0000313" key="6">
    <source>
        <dbReference type="EMBL" id="SCO74404.1"/>
    </source>
</evidence>
<evidence type="ECO:0000256" key="5">
    <source>
        <dbReference type="SAM" id="MobiDB-lite"/>
    </source>
</evidence>
<accession>A0A1G4HHK0</accession>
<dbReference type="GO" id="GO:0034067">
    <property type="term" value="P:protein localization to Golgi apparatus"/>
    <property type="evidence" value="ECO:0007669"/>
    <property type="project" value="TreeGrafter"/>
</dbReference>
<organism evidence="6 7">
    <name type="scientific">Plasmodium vivax</name>
    <name type="common">malaria parasite P. vivax</name>
    <dbReference type="NCBI Taxonomy" id="5855"/>
    <lineage>
        <taxon>Eukaryota</taxon>
        <taxon>Sar</taxon>
        <taxon>Alveolata</taxon>
        <taxon>Apicomplexa</taxon>
        <taxon>Aconoidasida</taxon>
        <taxon>Haemosporida</taxon>
        <taxon>Plasmodiidae</taxon>
        <taxon>Plasmodium</taxon>
        <taxon>Plasmodium (Plasmodium)</taxon>
    </lineage>
</organism>
<sequence>MLSLIKSVFSNTQDEKALNVLIIGECESGKTSLFNLIGSFHNKSKYDMLSTVIPTGNKNGNCALGFNTKKITFNKKPLKIYDLEGTATNTINIYDCYYDDADVIFYVIDAKDEKHIFKAILYLSCLSSDGRLPGGRLPGGRLPGGRLPGGRLPGERLPGEKLPDESTTCKQGRQFLKPIFILGNKSEDTSAFFSAPCISNYINSIDVYKNEKFWQFLLSSENTFLEHYLGVLHERVLSCAFDDGVLGEQTDQKKAKGEGNRDDQNGEATKKMRYEPKEENFQYAHLPERAQKKPHSDIVKDIKSGRKGAITVDDVENDQLLEMLFKKVVSENVNNYKRMPIQVYNISVLRNKGVYEVMEKIFDEYFLSGMHTNGGNACKNTPPGKTERRRKYTNEHVPLNGRGGSDYLIRDGTGGARTHLPHVFGEGGGHSGKPILHPQNCRIHNVDMTQQLHTVPNSAYVMYERNSTSVSLFIEHIQHLYFGKSTFDNVPKKLFFLHQGNAKCRKKYKIKKKDQLRGSGTAAGLQKGEAAEQLKKSYHAEETHDGEEAPADEVTCESKESYDAKETYEAKETLCADGTLSLDNPPPVGKAIPEDKSGEAEREHTKGEVTAMGVNDISGGGAANAEVKREEFDRETGEVSQVGLASAAWPTCREYVAAELTKGETHPSGREFIEDESESEGKKARELFPSDKEENGQSYANLAHYTDYSSNEETSKCGIPLWEKNHINGHTEEGKNVIRKGKVNKKKYFIVEKKKKKKFLHSGKKINDAEETSSNSLEDVNLMNVMRIDSLNKI</sequence>
<dbReference type="PANTHER" id="PTHR45909">
    <property type="entry name" value="ADP-RIBOSYLATION FACTOR-RELATED PROTEIN 1"/>
    <property type="match status" value="1"/>
</dbReference>
<feature type="compositionally biased region" description="Basic and acidic residues" evidence="5">
    <location>
        <begin position="662"/>
        <end position="672"/>
    </location>
</feature>
<dbReference type="VEuPathDB" id="PlasmoDB:PVX_117930"/>
<dbReference type="Pfam" id="PF00025">
    <property type="entry name" value="Arf"/>
    <property type="match status" value="1"/>
</dbReference>
<feature type="region of interest" description="Disordered" evidence="5">
    <location>
        <begin position="577"/>
        <end position="605"/>
    </location>
</feature>
<dbReference type="InterPro" id="IPR006689">
    <property type="entry name" value="Small_GTPase_ARF/SAR"/>
</dbReference>
<dbReference type="InterPro" id="IPR027417">
    <property type="entry name" value="P-loop_NTPase"/>
</dbReference>
<feature type="compositionally biased region" description="Basic and acidic residues" evidence="5">
    <location>
        <begin position="529"/>
        <end position="547"/>
    </location>
</feature>
<feature type="compositionally biased region" description="Gly residues" evidence="5">
    <location>
        <begin position="136"/>
        <end position="152"/>
    </location>
</feature>
<feature type="compositionally biased region" description="Basic and acidic residues" evidence="5">
    <location>
        <begin position="679"/>
        <end position="695"/>
    </location>
</feature>
<dbReference type="SUPFAM" id="SSF52540">
    <property type="entry name" value="P-loop containing nucleoside triphosphate hydrolases"/>
    <property type="match status" value="1"/>
</dbReference>
<proteinExistence type="predicted"/>
<keyword evidence="2 3" id="KW-0342">GTP-binding</keyword>
<dbReference type="AlphaFoldDB" id="A0A1G4HHK0"/>
<protein>
    <submittedName>
        <fullName evidence="6">Uncharacterized protein</fullName>
    </submittedName>
</protein>